<dbReference type="EMBL" id="LR796972">
    <property type="protein sequence ID" value="CAB4178979.1"/>
    <property type="molecule type" value="Genomic_DNA"/>
</dbReference>
<evidence type="ECO:0000313" key="3">
    <source>
        <dbReference type="EMBL" id="CAB4189354.1"/>
    </source>
</evidence>
<dbReference type="EMBL" id="LR797444">
    <property type="protein sequence ID" value="CAB4217444.1"/>
    <property type="molecule type" value="Genomic_DNA"/>
</dbReference>
<protein>
    <submittedName>
        <fullName evidence="5">Uncharacterized protein</fullName>
    </submittedName>
</protein>
<dbReference type="EMBL" id="LR797136">
    <property type="protein sequence ID" value="CAB4189354.1"/>
    <property type="molecule type" value="Genomic_DNA"/>
</dbReference>
<gene>
    <name evidence="1" type="ORF">UFOVP1029_18</name>
    <name evidence="2" type="ORF">UFOVP1129_18</name>
    <name evidence="3" type="ORF">UFOVP1188_18</name>
    <name evidence="4" type="ORF">UFOVP1490_29</name>
    <name evidence="6" type="ORF">UFOVP1576_18</name>
    <name evidence="5" type="ORF">UFOVP1633_18</name>
</gene>
<reference evidence="5" key="1">
    <citation type="submission" date="2020-05" db="EMBL/GenBank/DDBJ databases">
        <authorList>
            <person name="Chiriac C."/>
            <person name="Salcher M."/>
            <person name="Ghai R."/>
            <person name="Kavagutti S V."/>
        </authorList>
    </citation>
    <scope>NUCLEOTIDE SEQUENCE</scope>
</reference>
<organism evidence="5">
    <name type="scientific">uncultured Caudovirales phage</name>
    <dbReference type="NCBI Taxonomy" id="2100421"/>
    <lineage>
        <taxon>Viruses</taxon>
        <taxon>Duplodnaviria</taxon>
        <taxon>Heunggongvirae</taxon>
        <taxon>Uroviricota</taxon>
        <taxon>Caudoviricetes</taxon>
        <taxon>Peduoviridae</taxon>
        <taxon>Maltschvirus</taxon>
        <taxon>Maltschvirus maltsch</taxon>
    </lineage>
</organism>
<dbReference type="EMBL" id="LR797495">
    <property type="protein sequence ID" value="CAB4220401.1"/>
    <property type="molecule type" value="Genomic_DNA"/>
</dbReference>
<sequence>MASTERSLGWATGVAATDGATTYDSTRMSAMERAGLGVGILLNGTFLSMSGTGTTTLTIADGSGIVGGYFYESNGSVTMATATLGSVTYTAVIIANTTGGSLTVAANGAGTVTVTTATTRAALVTAAQLATITAAVTATNLLVLGTVATTAGTITTITPYFPFATARQLSDLNYATMTGGTVTLTAANTDYTVASYTVATPSNDGTIAVNGTTGNVTLLASGYYVVSVQVQFSTGTTGVRKLAITNLLNNYAISPTNFGTASWVYLTHAAYIGVTPGSSTPIAITAASTTTGQSILTATISVKRV</sequence>
<proteinExistence type="predicted"/>
<evidence type="ECO:0000313" key="1">
    <source>
        <dbReference type="EMBL" id="CAB4178979.1"/>
    </source>
</evidence>
<evidence type="ECO:0000313" key="5">
    <source>
        <dbReference type="EMBL" id="CAB4220401.1"/>
    </source>
</evidence>
<evidence type="ECO:0000313" key="4">
    <source>
        <dbReference type="EMBL" id="CAB4217444.1"/>
    </source>
</evidence>
<name>A0A6J5T0D6_9CAUD</name>
<evidence type="ECO:0000313" key="2">
    <source>
        <dbReference type="EMBL" id="CAB4185095.1"/>
    </source>
</evidence>
<accession>A0A6J5T0D6</accession>
<evidence type="ECO:0000313" key="6">
    <source>
        <dbReference type="EMBL" id="CAB5230459.1"/>
    </source>
</evidence>
<dbReference type="EMBL" id="LR798420">
    <property type="protein sequence ID" value="CAB5230459.1"/>
    <property type="molecule type" value="Genomic_DNA"/>
</dbReference>
<dbReference type="EMBL" id="LR797077">
    <property type="protein sequence ID" value="CAB4185095.1"/>
    <property type="molecule type" value="Genomic_DNA"/>
</dbReference>